<dbReference type="InterPro" id="IPR018114">
    <property type="entry name" value="TRYPSIN_HIS"/>
</dbReference>
<sequence length="320" mass="34497">MRNGRPFASHRMLDLDLRVILLWAVSLGLHTCAAQVCGRPLLENRIVGGIDAIEGAWPWQVDVQDTKHGHVCGGSLLTQEWVLSAAHCFPDPSDVSSYVLYMGRYQLNDFNQFEVSSSVSQVVVPPGYSDSQQGNDVALVRLSSPVTWSDHIQPICLPEAGTLFPSGMQCYVTGWGHIQDGVSLPGIGTLQQLQVPIIGQASCQEMYQIQPSETVDILSDMICAGFQEGGKDSCQGDSGGPLVCPMVNGTWVQAGIVSFGLGCAQANRPGVYARVSAFIDLIKTTVPEAQLFGQAPKNCANYMVVLTNVLTSLLVVLMLR</sequence>
<dbReference type="InterPro" id="IPR033116">
    <property type="entry name" value="TRYPSIN_SER"/>
</dbReference>
<feature type="signal peptide" evidence="7">
    <location>
        <begin position="1"/>
        <end position="34"/>
    </location>
</feature>
<keyword evidence="1 6" id="KW-0645">Protease</keyword>
<dbReference type="AlphaFoldDB" id="A0A9D3MWP6"/>
<organism evidence="9 10">
    <name type="scientific">Anguilla anguilla</name>
    <name type="common">European freshwater eel</name>
    <name type="synonym">Muraena anguilla</name>
    <dbReference type="NCBI Taxonomy" id="7936"/>
    <lineage>
        <taxon>Eukaryota</taxon>
        <taxon>Metazoa</taxon>
        <taxon>Chordata</taxon>
        <taxon>Craniata</taxon>
        <taxon>Vertebrata</taxon>
        <taxon>Euteleostomi</taxon>
        <taxon>Actinopterygii</taxon>
        <taxon>Neopterygii</taxon>
        <taxon>Teleostei</taxon>
        <taxon>Anguilliformes</taxon>
        <taxon>Anguillidae</taxon>
        <taxon>Anguilla</taxon>
    </lineage>
</organism>
<evidence type="ECO:0000256" key="2">
    <source>
        <dbReference type="ARBA" id="ARBA00022729"/>
    </source>
</evidence>
<accession>A0A9D3MWP6</accession>
<keyword evidence="2 7" id="KW-0732">Signal</keyword>
<keyword evidence="3 6" id="KW-0378">Hydrolase</keyword>
<dbReference type="PRINTS" id="PR00722">
    <property type="entry name" value="CHYMOTRYPSIN"/>
</dbReference>
<protein>
    <recommendedName>
        <fullName evidence="8">Peptidase S1 domain-containing protein</fullName>
    </recommendedName>
</protein>
<evidence type="ECO:0000256" key="4">
    <source>
        <dbReference type="ARBA" id="ARBA00022825"/>
    </source>
</evidence>
<dbReference type="InterPro" id="IPR043504">
    <property type="entry name" value="Peptidase_S1_PA_chymotrypsin"/>
</dbReference>
<evidence type="ECO:0000256" key="6">
    <source>
        <dbReference type="RuleBase" id="RU363034"/>
    </source>
</evidence>
<dbReference type="PANTHER" id="PTHR24252">
    <property type="entry name" value="ACROSIN-RELATED"/>
    <property type="match status" value="1"/>
</dbReference>
<evidence type="ECO:0000313" key="10">
    <source>
        <dbReference type="Proteomes" id="UP001044222"/>
    </source>
</evidence>
<gene>
    <name evidence="9" type="ORF">ANANG_G00040680</name>
</gene>
<name>A0A9D3MWP6_ANGAN</name>
<feature type="domain" description="Peptidase S1" evidence="8">
    <location>
        <begin position="46"/>
        <end position="287"/>
    </location>
</feature>
<dbReference type="InterPro" id="IPR001254">
    <property type="entry name" value="Trypsin_dom"/>
</dbReference>
<comment type="caution">
    <text evidence="9">The sequence shown here is derived from an EMBL/GenBank/DDBJ whole genome shotgun (WGS) entry which is preliminary data.</text>
</comment>
<evidence type="ECO:0000259" key="8">
    <source>
        <dbReference type="PROSITE" id="PS50240"/>
    </source>
</evidence>
<dbReference type="InterPro" id="IPR009003">
    <property type="entry name" value="Peptidase_S1_PA"/>
</dbReference>
<keyword evidence="4 6" id="KW-0720">Serine protease</keyword>
<dbReference type="PROSITE" id="PS00135">
    <property type="entry name" value="TRYPSIN_SER"/>
    <property type="match status" value="1"/>
</dbReference>
<evidence type="ECO:0000256" key="7">
    <source>
        <dbReference type="SAM" id="SignalP"/>
    </source>
</evidence>
<evidence type="ECO:0000313" key="9">
    <source>
        <dbReference type="EMBL" id="KAG5854710.1"/>
    </source>
</evidence>
<evidence type="ECO:0000256" key="1">
    <source>
        <dbReference type="ARBA" id="ARBA00022670"/>
    </source>
</evidence>
<dbReference type="CDD" id="cd00190">
    <property type="entry name" value="Tryp_SPc"/>
    <property type="match status" value="1"/>
</dbReference>
<dbReference type="PANTHER" id="PTHR24252:SF7">
    <property type="entry name" value="HYALIN"/>
    <property type="match status" value="1"/>
</dbReference>
<dbReference type="Gene3D" id="2.40.10.10">
    <property type="entry name" value="Trypsin-like serine proteases"/>
    <property type="match status" value="1"/>
</dbReference>
<dbReference type="PROSITE" id="PS50240">
    <property type="entry name" value="TRYPSIN_DOM"/>
    <property type="match status" value="1"/>
</dbReference>
<dbReference type="Proteomes" id="UP001044222">
    <property type="component" value="Unassembled WGS sequence"/>
</dbReference>
<evidence type="ECO:0000256" key="3">
    <source>
        <dbReference type="ARBA" id="ARBA00022801"/>
    </source>
</evidence>
<dbReference type="Pfam" id="PF00089">
    <property type="entry name" value="Trypsin"/>
    <property type="match status" value="1"/>
</dbReference>
<dbReference type="SUPFAM" id="SSF50494">
    <property type="entry name" value="Trypsin-like serine proteases"/>
    <property type="match status" value="1"/>
</dbReference>
<dbReference type="GO" id="GO:0004252">
    <property type="term" value="F:serine-type endopeptidase activity"/>
    <property type="evidence" value="ECO:0007669"/>
    <property type="project" value="InterPro"/>
</dbReference>
<dbReference type="EMBL" id="JAFIRN010000002">
    <property type="protein sequence ID" value="KAG5854710.1"/>
    <property type="molecule type" value="Genomic_DNA"/>
</dbReference>
<proteinExistence type="predicted"/>
<reference evidence="9" key="1">
    <citation type="submission" date="2021-01" db="EMBL/GenBank/DDBJ databases">
        <title>A chromosome-scale assembly of European eel, Anguilla anguilla.</title>
        <authorList>
            <person name="Henkel C."/>
            <person name="Jong-Raadsen S.A."/>
            <person name="Dufour S."/>
            <person name="Weltzien F.-A."/>
            <person name="Palstra A.P."/>
            <person name="Pelster B."/>
            <person name="Spaink H.P."/>
            <person name="Van Den Thillart G.E."/>
            <person name="Jansen H."/>
            <person name="Zahm M."/>
            <person name="Klopp C."/>
            <person name="Cedric C."/>
            <person name="Louis A."/>
            <person name="Berthelot C."/>
            <person name="Parey E."/>
            <person name="Roest Crollius H."/>
            <person name="Montfort J."/>
            <person name="Robinson-Rechavi M."/>
            <person name="Bucao C."/>
            <person name="Bouchez O."/>
            <person name="Gislard M."/>
            <person name="Lluch J."/>
            <person name="Milhes M."/>
            <person name="Lampietro C."/>
            <person name="Lopez Roques C."/>
            <person name="Donnadieu C."/>
            <person name="Braasch I."/>
            <person name="Desvignes T."/>
            <person name="Postlethwait J."/>
            <person name="Bobe J."/>
            <person name="Guiguen Y."/>
            <person name="Dirks R."/>
        </authorList>
    </citation>
    <scope>NUCLEOTIDE SEQUENCE</scope>
    <source>
        <strain evidence="9">Tag_6206</strain>
        <tissue evidence="9">Liver</tissue>
    </source>
</reference>
<feature type="chain" id="PRO_5038867469" description="Peptidase S1 domain-containing protein" evidence="7">
    <location>
        <begin position="35"/>
        <end position="320"/>
    </location>
</feature>
<dbReference type="PROSITE" id="PS00134">
    <property type="entry name" value="TRYPSIN_HIS"/>
    <property type="match status" value="1"/>
</dbReference>
<keyword evidence="5" id="KW-1015">Disulfide bond</keyword>
<dbReference type="InterPro" id="IPR001314">
    <property type="entry name" value="Peptidase_S1A"/>
</dbReference>
<keyword evidence="10" id="KW-1185">Reference proteome</keyword>
<evidence type="ECO:0000256" key="5">
    <source>
        <dbReference type="ARBA" id="ARBA00023157"/>
    </source>
</evidence>
<dbReference type="GO" id="GO:0006508">
    <property type="term" value="P:proteolysis"/>
    <property type="evidence" value="ECO:0007669"/>
    <property type="project" value="UniProtKB-KW"/>
</dbReference>
<dbReference type="FunFam" id="2.40.10.10:FF:000024">
    <property type="entry name" value="Serine protease 53"/>
    <property type="match status" value="1"/>
</dbReference>
<dbReference type="SMART" id="SM00020">
    <property type="entry name" value="Tryp_SPc"/>
    <property type="match status" value="1"/>
</dbReference>